<dbReference type="InterPro" id="IPR013525">
    <property type="entry name" value="ABC2_TM"/>
</dbReference>
<dbReference type="RefSeq" id="WP_247418576.1">
    <property type="nucleotide sequence ID" value="NZ_JALLGW010000002.1"/>
</dbReference>
<comment type="caution">
    <text evidence="8">The sequence shown here is derived from an EMBL/GenBank/DDBJ whole genome shotgun (WGS) entry which is preliminary data.</text>
</comment>
<keyword evidence="2" id="KW-1003">Cell membrane</keyword>
<comment type="subcellular location">
    <subcellularLocation>
        <location evidence="1">Cell membrane</location>
        <topology evidence="1">Multi-pass membrane protein</topology>
    </subcellularLocation>
</comment>
<dbReference type="AlphaFoldDB" id="A0ABD5RHD5"/>
<evidence type="ECO:0000256" key="2">
    <source>
        <dbReference type="ARBA" id="ARBA00022475"/>
    </source>
</evidence>
<gene>
    <name evidence="8" type="ORF">ACFPYI_01445</name>
</gene>
<sequence length="356" mass="39364">MRRLRSLLRKELRWSRHNLATLCLLLLILPGGFVYTTTAFDQVIPRDSPVAVVPADDSVSEDDLDIATAAVTLFSDPRRYEDTEAGLDALRREQVYAVLEVPPDLTDEGVTANFTFYVDGSIVPYHEASEAIVSVLDYPLQRTLPADVTVEREVVGPEHSLSEYLVPVGLLLVVLLFAFAYVPYNLANERQVLDRLEVEASLEAVVASKVLFFGALLFVPMAVVHLMSGWLGYANTGVAPAAILAYLLTFLGLVALSTAIMLLFRFDVVGRFVNIVVLFGLLAFSNTIYPAGFFSPIRREIARASPLHYATIVARSSMLKGMTVTDFLDWFAGLALVTLGAFVLLELSIVRYRRVR</sequence>
<keyword evidence="3 6" id="KW-0812">Transmembrane</keyword>
<dbReference type="EMBL" id="JBHSQH010000001">
    <property type="protein sequence ID" value="MFC5969986.1"/>
    <property type="molecule type" value="Genomic_DNA"/>
</dbReference>
<evidence type="ECO:0000259" key="7">
    <source>
        <dbReference type="Pfam" id="PF12698"/>
    </source>
</evidence>
<organism evidence="8 9">
    <name type="scientific">Halomarina salina</name>
    <dbReference type="NCBI Taxonomy" id="1872699"/>
    <lineage>
        <taxon>Archaea</taxon>
        <taxon>Methanobacteriati</taxon>
        <taxon>Methanobacteriota</taxon>
        <taxon>Stenosarchaea group</taxon>
        <taxon>Halobacteria</taxon>
        <taxon>Halobacteriales</taxon>
        <taxon>Natronomonadaceae</taxon>
        <taxon>Halomarina</taxon>
    </lineage>
</organism>
<proteinExistence type="predicted"/>
<keyword evidence="4 6" id="KW-1133">Transmembrane helix</keyword>
<feature type="transmembrane region" description="Helical" evidence="6">
    <location>
        <begin position="243"/>
        <end position="264"/>
    </location>
</feature>
<feature type="transmembrane region" description="Helical" evidence="6">
    <location>
        <begin position="164"/>
        <end position="184"/>
    </location>
</feature>
<evidence type="ECO:0000256" key="6">
    <source>
        <dbReference type="SAM" id="Phobius"/>
    </source>
</evidence>
<dbReference type="Proteomes" id="UP001596099">
    <property type="component" value="Unassembled WGS sequence"/>
</dbReference>
<evidence type="ECO:0000256" key="4">
    <source>
        <dbReference type="ARBA" id="ARBA00022989"/>
    </source>
</evidence>
<evidence type="ECO:0000313" key="8">
    <source>
        <dbReference type="EMBL" id="MFC5969986.1"/>
    </source>
</evidence>
<dbReference type="PANTHER" id="PTHR30294:SF29">
    <property type="entry name" value="MULTIDRUG ABC TRANSPORTER PERMEASE YBHS-RELATED"/>
    <property type="match status" value="1"/>
</dbReference>
<evidence type="ECO:0000256" key="3">
    <source>
        <dbReference type="ARBA" id="ARBA00022692"/>
    </source>
</evidence>
<evidence type="ECO:0000256" key="5">
    <source>
        <dbReference type="ARBA" id="ARBA00023136"/>
    </source>
</evidence>
<dbReference type="InterPro" id="IPR051449">
    <property type="entry name" value="ABC-2_transporter_component"/>
</dbReference>
<feature type="transmembrane region" description="Helical" evidence="6">
    <location>
        <begin position="271"/>
        <end position="289"/>
    </location>
</feature>
<keyword evidence="9" id="KW-1185">Reference proteome</keyword>
<reference evidence="8 9" key="1">
    <citation type="journal article" date="2019" name="Int. J. Syst. Evol. Microbiol.">
        <title>The Global Catalogue of Microorganisms (GCM) 10K type strain sequencing project: providing services to taxonomists for standard genome sequencing and annotation.</title>
        <authorList>
            <consortium name="The Broad Institute Genomics Platform"/>
            <consortium name="The Broad Institute Genome Sequencing Center for Infectious Disease"/>
            <person name="Wu L."/>
            <person name="Ma J."/>
        </authorList>
    </citation>
    <scope>NUCLEOTIDE SEQUENCE [LARGE SCALE GENOMIC DNA]</scope>
    <source>
        <strain evidence="8 9">CGMCC 1.12543</strain>
    </source>
</reference>
<feature type="transmembrane region" description="Helical" evidence="6">
    <location>
        <begin position="205"/>
        <end position="231"/>
    </location>
</feature>
<dbReference type="Pfam" id="PF12698">
    <property type="entry name" value="ABC2_membrane_3"/>
    <property type="match status" value="1"/>
</dbReference>
<evidence type="ECO:0000313" key="9">
    <source>
        <dbReference type="Proteomes" id="UP001596099"/>
    </source>
</evidence>
<protein>
    <submittedName>
        <fullName evidence="8">ABC transporter permease</fullName>
    </submittedName>
</protein>
<feature type="domain" description="ABC-2 type transporter transmembrane" evidence="7">
    <location>
        <begin position="23"/>
        <end position="338"/>
    </location>
</feature>
<dbReference type="GO" id="GO:0005886">
    <property type="term" value="C:plasma membrane"/>
    <property type="evidence" value="ECO:0007669"/>
    <property type="project" value="UniProtKB-SubCell"/>
</dbReference>
<accession>A0ABD5RHD5</accession>
<name>A0ABD5RHD5_9EURY</name>
<dbReference type="PANTHER" id="PTHR30294">
    <property type="entry name" value="MEMBRANE COMPONENT OF ABC TRANSPORTER YHHJ-RELATED"/>
    <property type="match status" value="1"/>
</dbReference>
<keyword evidence="5 6" id="KW-0472">Membrane</keyword>
<feature type="transmembrane region" description="Helical" evidence="6">
    <location>
        <begin position="330"/>
        <end position="350"/>
    </location>
</feature>
<evidence type="ECO:0000256" key="1">
    <source>
        <dbReference type="ARBA" id="ARBA00004651"/>
    </source>
</evidence>